<reference evidence="1" key="1">
    <citation type="journal article" date="2015" name="Nature">
        <title>Complex archaea that bridge the gap between prokaryotes and eukaryotes.</title>
        <authorList>
            <person name="Spang A."/>
            <person name="Saw J.H."/>
            <person name="Jorgensen S.L."/>
            <person name="Zaremba-Niedzwiedzka K."/>
            <person name="Martijn J."/>
            <person name="Lind A.E."/>
            <person name="van Eijk R."/>
            <person name="Schleper C."/>
            <person name="Guy L."/>
            <person name="Ettema T.J."/>
        </authorList>
    </citation>
    <scope>NUCLEOTIDE SEQUENCE</scope>
</reference>
<gene>
    <name evidence="1" type="ORF">LCGC14_2674750</name>
</gene>
<evidence type="ECO:0000313" key="1">
    <source>
        <dbReference type="EMBL" id="KKK95245.1"/>
    </source>
</evidence>
<sequence length="81" mass="8956">MVRAARLDNRVAWWAEANRCQCWHLDAQRDVAFGVLASPSSKEACGNWSLFPEGGVRTDDPDEAQAAFDKGAEYVRTGVMP</sequence>
<proteinExistence type="predicted"/>
<dbReference type="EMBL" id="LAZR01046995">
    <property type="protein sequence ID" value="KKK95245.1"/>
    <property type="molecule type" value="Genomic_DNA"/>
</dbReference>
<accession>A0A0F9AAK3</accession>
<organism evidence="1">
    <name type="scientific">marine sediment metagenome</name>
    <dbReference type="NCBI Taxonomy" id="412755"/>
    <lineage>
        <taxon>unclassified sequences</taxon>
        <taxon>metagenomes</taxon>
        <taxon>ecological metagenomes</taxon>
    </lineage>
</organism>
<protein>
    <submittedName>
        <fullName evidence="1">Uncharacterized protein</fullName>
    </submittedName>
</protein>
<name>A0A0F9AAK3_9ZZZZ</name>
<comment type="caution">
    <text evidence="1">The sequence shown here is derived from an EMBL/GenBank/DDBJ whole genome shotgun (WGS) entry which is preliminary data.</text>
</comment>
<dbReference type="AlphaFoldDB" id="A0A0F9AAK3"/>